<name>F0NY24_WEEVC</name>
<feature type="domain" description="L-asparaginase N-terminal" evidence="8">
    <location>
        <begin position="4"/>
        <end position="195"/>
    </location>
</feature>
<dbReference type="STRING" id="865938.Weevi_0293"/>
<evidence type="ECO:0000256" key="1">
    <source>
        <dbReference type="ARBA" id="ARBA00010518"/>
    </source>
</evidence>
<dbReference type="Proteomes" id="UP000008641">
    <property type="component" value="Chromosome"/>
</dbReference>
<dbReference type="SFLD" id="SFLDS00057">
    <property type="entry name" value="Glutaminase/Asparaginase"/>
    <property type="match status" value="1"/>
</dbReference>
<evidence type="ECO:0000256" key="4">
    <source>
        <dbReference type="PIRSR" id="PIRSR001220-1"/>
    </source>
</evidence>
<dbReference type="InterPro" id="IPR006034">
    <property type="entry name" value="Asparaginase/glutaminase-like"/>
</dbReference>
<dbReference type="InterPro" id="IPR027474">
    <property type="entry name" value="L-asparaginase_N"/>
</dbReference>
<feature type="binding site" evidence="5">
    <location>
        <begin position="89"/>
        <end position="90"/>
    </location>
    <ligand>
        <name>substrate</name>
    </ligand>
</feature>
<dbReference type="PROSITE" id="PS00917">
    <property type="entry name" value="ASN_GLN_ASE_2"/>
    <property type="match status" value="1"/>
</dbReference>
<dbReference type="InterPro" id="IPR027473">
    <property type="entry name" value="L-asparaginase_C"/>
</dbReference>
<evidence type="ECO:0000256" key="2">
    <source>
        <dbReference type="ARBA" id="ARBA00012920"/>
    </source>
</evidence>
<evidence type="ECO:0000256" key="7">
    <source>
        <dbReference type="PROSITE-ProRule" id="PRU10100"/>
    </source>
</evidence>
<feature type="active site" evidence="6">
    <location>
        <position position="13"/>
    </location>
</feature>
<reference evidence="10 11" key="1">
    <citation type="journal article" date="2011" name="Stand. Genomic Sci.">
        <title>Complete genome sequence of Weeksella virosa type strain (9751).</title>
        <authorList>
            <person name="Lang E."/>
            <person name="Teshima H."/>
            <person name="Lucas S."/>
            <person name="Lapidus A."/>
            <person name="Hammon N."/>
            <person name="Deshpande S."/>
            <person name="Nolan M."/>
            <person name="Cheng J.F."/>
            <person name="Pitluck S."/>
            <person name="Liolios K."/>
            <person name="Pagani I."/>
            <person name="Mikhailova N."/>
            <person name="Ivanova N."/>
            <person name="Mavromatis K."/>
            <person name="Pati A."/>
            <person name="Tapia R."/>
            <person name="Han C."/>
            <person name="Goodwin L."/>
            <person name="Chen A."/>
            <person name="Palaniappan K."/>
            <person name="Land M."/>
            <person name="Hauser L."/>
            <person name="Chang Y.J."/>
            <person name="Jeffries C.D."/>
            <person name="Brambilla E.M."/>
            <person name="Kopitz M."/>
            <person name="Rohde M."/>
            <person name="Goker M."/>
            <person name="Tindall B.J."/>
            <person name="Detter J.C."/>
            <person name="Woyke T."/>
            <person name="Bristow J."/>
            <person name="Eisen J.A."/>
            <person name="Markowitz V."/>
            <person name="Hugenholtz P."/>
            <person name="Klenk H.P."/>
            <person name="Kyrpides N.C."/>
        </authorList>
    </citation>
    <scope>NUCLEOTIDE SEQUENCE [LARGE SCALE GENOMIC DNA]</scope>
    <source>
        <strain evidence="11">ATCC 43766 / DSM 16922 / JCM 21250 / NBRC 16016 / NCTC 11634 / CL345/78</strain>
    </source>
</reference>
<evidence type="ECO:0000313" key="11">
    <source>
        <dbReference type="Proteomes" id="UP000008641"/>
    </source>
</evidence>
<evidence type="ECO:0000256" key="3">
    <source>
        <dbReference type="ARBA" id="ARBA00022801"/>
    </source>
</evidence>
<dbReference type="Gene3D" id="3.40.50.1170">
    <property type="entry name" value="L-asparaginase, N-terminal domain"/>
    <property type="match status" value="1"/>
</dbReference>
<dbReference type="InterPro" id="IPR040919">
    <property type="entry name" value="Asparaginase_C"/>
</dbReference>
<organism evidence="10 11">
    <name type="scientific">Weeksella virosa (strain ATCC 43766 / DSM 16922 / JCM 21250 / CCUG 30538 / CDC 9751 / IAM 14551 / NBRC 16016 / NCTC 11634 / CL345/78)</name>
    <dbReference type="NCBI Taxonomy" id="865938"/>
    <lineage>
        <taxon>Bacteria</taxon>
        <taxon>Pseudomonadati</taxon>
        <taxon>Bacteroidota</taxon>
        <taxon>Flavobacteriia</taxon>
        <taxon>Flavobacteriales</taxon>
        <taxon>Weeksellaceae</taxon>
        <taxon>Weeksella</taxon>
    </lineage>
</organism>
<dbReference type="PANTHER" id="PTHR11707:SF28">
    <property type="entry name" value="60 KDA LYSOPHOSPHOLIPASE"/>
    <property type="match status" value="1"/>
</dbReference>
<dbReference type="InterPro" id="IPR020827">
    <property type="entry name" value="Asparaginase/glutaminase_AS1"/>
</dbReference>
<dbReference type="NCBIfam" id="TIGR00519">
    <property type="entry name" value="asnASE_I"/>
    <property type="match status" value="1"/>
</dbReference>
<dbReference type="EC" id="3.5.1.1" evidence="2"/>
<dbReference type="InterPro" id="IPR006033">
    <property type="entry name" value="AsnA_fam"/>
</dbReference>
<dbReference type="OrthoDB" id="9788068at2"/>
<evidence type="ECO:0000313" key="10">
    <source>
        <dbReference type="EMBL" id="ADX67015.1"/>
    </source>
</evidence>
<proteinExistence type="inferred from homology"/>
<dbReference type="PIRSF" id="PIRSF001220">
    <property type="entry name" value="L-ASNase_gatD"/>
    <property type="match status" value="1"/>
</dbReference>
<dbReference type="CDD" id="cd08963">
    <property type="entry name" value="L-asparaginase_I"/>
    <property type="match status" value="1"/>
</dbReference>
<evidence type="ECO:0000259" key="9">
    <source>
        <dbReference type="Pfam" id="PF17763"/>
    </source>
</evidence>
<dbReference type="InterPro" id="IPR037152">
    <property type="entry name" value="L-asparaginase_N_sf"/>
</dbReference>
<dbReference type="SUPFAM" id="SSF53774">
    <property type="entry name" value="Glutaminase/Asparaginase"/>
    <property type="match status" value="1"/>
</dbReference>
<dbReference type="InterPro" id="IPR027475">
    <property type="entry name" value="Asparaginase/glutaminase_AS2"/>
</dbReference>
<dbReference type="InterPro" id="IPR036152">
    <property type="entry name" value="Asp/glu_Ase-like_sf"/>
</dbReference>
<dbReference type="PANTHER" id="PTHR11707">
    <property type="entry name" value="L-ASPARAGINASE"/>
    <property type="match status" value="1"/>
</dbReference>
<accession>F0NY24</accession>
<dbReference type="InterPro" id="IPR041725">
    <property type="entry name" value="L-asparaginase_I"/>
</dbReference>
<dbReference type="PRINTS" id="PR00139">
    <property type="entry name" value="ASNGLNASE"/>
</dbReference>
<gene>
    <name evidence="10" type="ordered locus">Weevi_0293</name>
</gene>
<dbReference type="PIRSF" id="PIRSF500176">
    <property type="entry name" value="L_ASNase"/>
    <property type="match status" value="1"/>
</dbReference>
<feature type="binding site" evidence="5">
    <location>
        <position position="58"/>
    </location>
    <ligand>
        <name>substrate</name>
    </ligand>
</feature>
<dbReference type="Gene3D" id="3.40.50.40">
    <property type="match status" value="1"/>
</dbReference>
<dbReference type="Pfam" id="PF00710">
    <property type="entry name" value="Asparaginase"/>
    <property type="match status" value="1"/>
</dbReference>
<dbReference type="FunFam" id="3.40.50.1170:FF:000001">
    <property type="entry name" value="L-asparaginase 2"/>
    <property type="match status" value="1"/>
</dbReference>
<feature type="active site" evidence="7">
    <location>
        <position position="89"/>
    </location>
</feature>
<evidence type="ECO:0000256" key="6">
    <source>
        <dbReference type="PROSITE-ProRule" id="PRU10099"/>
    </source>
</evidence>
<feature type="active site" description="O-isoaspartyl threonine intermediate" evidence="4">
    <location>
        <position position="13"/>
    </location>
</feature>
<dbReference type="eggNOG" id="COG0252">
    <property type="taxonomic scope" value="Bacteria"/>
</dbReference>
<comment type="similarity">
    <text evidence="1">Belongs to the asparaginase 1 family.</text>
</comment>
<dbReference type="FunFam" id="3.40.50.40:FF:000001">
    <property type="entry name" value="L-asparaginase 1"/>
    <property type="match status" value="1"/>
</dbReference>
<protein>
    <recommendedName>
        <fullName evidence="2">asparaginase</fullName>
        <ecNumber evidence="2">3.5.1.1</ecNumber>
    </recommendedName>
</protein>
<dbReference type="EMBL" id="CP002455">
    <property type="protein sequence ID" value="ADX67015.1"/>
    <property type="molecule type" value="Genomic_DNA"/>
</dbReference>
<dbReference type="HOGENOM" id="CLU_019134_2_2_10"/>
<keyword evidence="11" id="KW-1185">Reference proteome</keyword>
<feature type="domain" description="Asparaginase/glutaminase C-terminal" evidence="9">
    <location>
        <begin position="216"/>
        <end position="327"/>
    </location>
</feature>
<dbReference type="RefSeq" id="WP_013597407.1">
    <property type="nucleotide sequence ID" value="NC_015144.1"/>
</dbReference>
<dbReference type="GO" id="GO:0009066">
    <property type="term" value="P:aspartate family amino acid metabolic process"/>
    <property type="evidence" value="ECO:0007669"/>
    <property type="project" value="UniProtKB-ARBA"/>
</dbReference>
<dbReference type="KEGG" id="wvi:Weevi_0293"/>
<evidence type="ECO:0000259" key="8">
    <source>
        <dbReference type="Pfam" id="PF00710"/>
    </source>
</evidence>
<keyword evidence="3 10" id="KW-0378">Hydrolase</keyword>
<sequence>MIPKILIIYTGGTIGMAMDYDSQSLIPFDFDNLIKKLPELSLIDCDINYYSFENPIDSADMKPEIWIRIGEILEEKYDLYDGFVILHGTDTMAYTASALSFMIENLDKPIIFTGSQLPIGELRTDAKENLITTVLLASLMQDNEPIIQEVCIYFEYKLFRANRATKVNAENFDAFDSPNFPSLGISGVHLDVKKNLLFHYPINGPFMVNKQLNPSVGVLKIFPGITKDFVKNIFQTPNVKAFIIEGYGTGNIFTEEWFIDILKKKVEEKVHLIINTQCAGGMVEIGRYATSLPLRKMGVISSYDLTMEAAITKVIYLLGQNLSYQDFKIEYEKNLKGELTNNRHLLH</sequence>
<dbReference type="PROSITE" id="PS00144">
    <property type="entry name" value="ASN_GLN_ASE_1"/>
    <property type="match status" value="1"/>
</dbReference>
<dbReference type="PROSITE" id="PS51732">
    <property type="entry name" value="ASN_GLN_ASE_3"/>
    <property type="match status" value="1"/>
</dbReference>
<reference evidence="11" key="2">
    <citation type="journal article" date="2011" name="Stand. Genomic Sci.">
        <title>Complete genome sequence of Weeksella virosa type strain (9751T).</title>
        <authorList>
            <person name="Lang E."/>
            <person name="Teshima H."/>
            <person name="Lucas S."/>
            <person name="Lapidus A."/>
            <person name="Hammon N."/>
            <person name="Deshpande S."/>
            <person name="Nolan M."/>
            <person name="Cheng J."/>
            <person name="Pitluck S."/>
            <person name="Liolios K."/>
            <person name="Pagani I."/>
            <person name="Mikhailova N."/>
            <person name="Ivanova N."/>
            <person name="Mavromatis K."/>
            <person name="Pati A."/>
            <person name="Tapia R."/>
            <person name="Han C."/>
            <person name="Goodwin L."/>
            <person name="Chen A."/>
            <person name="Palaniappan K."/>
            <person name="Land M."/>
            <person name="Hauser L."/>
            <person name="Chang Y."/>
            <person name="Jeffries C."/>
            <person name="Brambilla E."/>
            <person name="Kopitz M."/>
            <person name="Rohde M."/>
            <person name="Goker M."/>
            <person name="Tindall B."/>
            <person name="Detter J."/>
            <person name="Woyke T."/>
            <person name="Bristow J."/>
            <person name="Eisen J."/>
            <person name="Markowitz V."/>
            <person name="Hugenholtz P."/>
            <person name="Klenk H."/>
            <person name="Kyrpides N."/>
        </authorList>
    </citation>
    <scope>NUCLEOTIDE SEQUENCE [LARGE SCALE GENOMIC DNA]</scope>
    <source>
        <strain evidence="11">ATCC 43766 / DSM 16922 / JCM 21250 / NBRC 16016 / NCTC 11634 / CL345/78</strain>
    </source>
</reference>
<dbReference type="Pfam" id="PF17763">
    <property type="entry name" value="Asparaginase_C"/>
    <property type="match status" value="1"/>
</dbReference>
<dbReference type="AlphaFoldDB" id="F0NY24"/>
<dbReference type="GO" id="GO:0004067">
    <property type="term" value="F:asparaginase activity"/>
    <property type="evidence" value="ECO:0007669"/>
    <property type="project" value="UniProtKB-UniRule"/>
</dbReference>
<dbReference type="SMART" id="SM00870">
    <property type="entry name" value="Asparaginase"/>
    <property type="match status" value="1"/>
</dbReference>
<evidence type="ECO:0000256" key="5">
    <source>
        <dbReference type="PIRSR" id="PIRSR001220-2"/>
    </source>
</evidence>